<evidence type="ECO:0000313" key="9">
    <source>
        <dbReference type="Proteomes" id="UP001172054"/>
    </source>
</evidence>
<evidence type="ECO:0000256" key="1">
    <source>
        <dbReference type="ARBA" id="ARBA00004651"/>
    </source>
</evidence>
<reference evidence="8 9" key="1">
    <citation type="submission" date="2023-06" db="EMBL/GenBank/DDBJ databases">
        <title>Novel species in genus Planococcus.</title>
        <authorList>
            <person name="Ning S."/>
        </authorList>
    </citation>
    <scope>NUCLEOTIDE SEQUENCE [LARGE SCALE GENOMIC DNA]</scope>
    <source>
        <strain evidence="8 9">N064</strain>
    </source>
</reference>
<evidence type="ECO:0000256" key="3">
    <source>
        <dbReference type="ARBA" id="ARBA00022692"/>
    </source>
</evidence>
<protein>
    <submittedName>
        <fullName evidence="8">MFS transporter</fullName>
    </submittedName>
</protein>
<feature type="transmembrane region" description="Helical" evidence="6">
    <location>
        <begin position="84"/>
        <end position="107"/>
    </location>
</feature>
<dbReference type="Proteomes" id="UP001172054">
    <property type="component" value="Unassembled WGS sequence"/>
</dbReference>
<evidence type="ECO:0000313" key="8">
    <source>
        <dbReference type="EMBL" id="MDN7228731.1"/>
    </source>
</evidence>
<dbReference type="InterPro" id="IPR011701">
    <property type="entry name" value="MFS"/>
</dbReference>
<feature type="transmembrane region" description="Helical" evidence="6">
    <location>
        <begin position="51"/>
        <end position="72"/>
    </location>
</feature>
<feature type="transmembrane region" description="Helical" evidence="6">
    <location>
        <begin position="22"/>
        <end position="45"/>
    </location>
</feature>
<organism evidence="8 9">
    <name type="scientific">Planococcus liqunii</name>
    <dbReference type="NCBI Taxonomy" id="3058394"/>
    <lineage>
        <taxon>Bacteria</taxon>
        <taxon>Bacillati</taxon>
        <taxon>Bacillota</taxon>
        <taxon>Bacilli</taxon>
        <taxon>Bacillales</taxon>
        <taxon>Caryophanaceae</taxon>
        <taxon>Planococcus</taxon>
    </lineage>
</organism>
<keyword evidence="3 6" id="KW-0812">Transmembrane</keyword>
<feature type="domain" description="Major facilitator superfamily (MFS) profile" evidence="7">
    <location>
        <begin position="22"/>
        <end position="425"/>
    </location>
</feature>
<feature type="transmembrane region" description="Helical" evidence="6">
    <location>
        <begin position="342"/>
        <end position="363"/>
    </location>
</feature>
<keyword evidence="5 6" id="KW-0472">Membrane</keyword>
<dbReference type="RefSeq" id="WP_300983610.1">
    <property type="nucleotide sequence ID" value="NZ_CP129238.1"/>
</dbReference>
<feature type="transmembrane region" description="Helical" evidence="6">
    <location>
        <begin position="148"/>
        <end position="169"/>
    </location>
</feature>
<evidence type="ECO:0000256" key="5">
    <source>
        <dbReference type="ARBA" id="ARBA00023136"/>
    </source>
</evidence>
<dbReference type="EMBL" id="JAUJWW010000007">
    <property type="protein sequence ID" value="MDN7228731.1"/>
    <property type="molecule type" value="Genomic_DNA"/>
</dbReference>
<dbReference type="Pfam" id="PF07690">
    <property type="entry name" value="MFS_1"/>
    <property type="match status" value="1"/>
</dbReference>
<dbReference type="SUPFAM" id="SSF103473">
    <property type="entry name" value="MFS general substrate transporter"/>
    <property type="match status" value="1"/>
</dbReference>
<evidence type="ECO:0000256" key="2">
    <source>
        <dbReference type="ARBA" id="ARBA00022448"/>
    </source>
</evidence>
<feature type="transmembrane region" description="Helical" evidence="6">
    <location>
        <begin position="318"/>
        <end position="336"/>
    </location>
</feature>
<name>A0ABT8MVP7_9BACL</name>
<gene>
    <name evidence="8" type="ORF">QWY15_15735</name>
</gene>
<feature type="transmembrane region" description="Helical" evidence="6">
    <location>
        <begin position="288"/>
        <end position="306"/>
    </location>
</feature>
<comment type="caution">
    <text evidence="8">The sequence shown here is derived from an EMBL/GenBank/DDBJ whole genome shotgun (WGS) entry which is preliminary data.</text>
</comment>
<evidence type="ECO:0000256" key="4">
    <source>
        <dbReference type="ARBA" id="ARBA00022989"/>
    </source>
</evidence>
<dbReference type="PROSITE" id="PS50850">
    <property type="entry name" value="MFS"/>
    <property type="match status" value="1"/>
</dbReference>
<keyword evidence="2" id="KW-0813">Transport</keyword>
<dbReference type="Gene3D" id="1.20.1250.20">
    <property type="entry name" value="MFS general substrate transporter like domains"/>
    <property type="match status" value="2"/>
</dbReference>
<dbReference type="InterPro" id="IPR036259">
    <property type="entry name" value="MFS_trans_sf"/>
</dbReference>
<evidence type="ECO:0000256" key="6">
    <source>
        <dbReference type="SAM" id="Phobius"/>
    </source>
</evidence>
<feature type="transmembrane region" description="Helical" evidence="6">
    <location>
        <begin position="403"/>
        <end position="420"/>
    </location>
</feature>
<dbReference type="PANTHER" id="PTHR43791">
    <property type="entry name" value="PERMEASE-RELATED"/>
    <property type="match status" value="1"/>
</dbReference>
<feature type="transmembrane region" description="Helical" evidence="6">
    <location>
        <begin position="248"/>
        <end position="268"/>
    </location>
</feature>
<feature type="transmembrane region" description="Helical" evidence="6">
    <location>
        <begin position="113"/>
        <end position="136"/>
    </location>
</feature>
<proteinExistence type="predicted"/>
<dbReference type="CDD" id="cd17319">
    <property type="entry name" value="MFS_ExuT_GudP_like"/>
    <property type="match status" value="1"/>
</dbReference>
<accession>A0ABT8MVP7</accession>
<evidence type="ECO:0000259" key="7">
    <source>
        <dbReference type="PROSITE" id="PS50850"/>
    </source>
</evidence>
<keyword evidence="9" id="KW-1185">Reference proteome</keyword>
<feature type="transmembrane region" description="Helical" evidence="6">
    <location>
        <begin position="375"/>
        <end position="397"/>
    </location>
</feature>
<dbReference type="InterPro" id="IPR020846">
    <property type="entry name" value="MFS_dom"/>
</dbReference>
<sequence>MDHMHPITDIEKRTVKKTMKRILPFILLLYAVAFLDRINLGFAALEMNADLALTAEVFGLLSGLFFIGYFLFEVPSNLMLKKFGAKLWISRIMITWGIIVVLTGFVQSAAHLYILRFLLGVAEAGFTPGIILYLTYWFRARERGKATAVFFVALPLSALVGAPLSTWIIDTISWGGLAGWRWMFILEGIPAVLLGIVVLFYLTNKPADAKWLTVEEKTWLEGELEKERELSSMVNKTSHRAMLKDSKVWKLSLVNMAGFVAVNGLSYWMPTILKSLSSSSTTNIQIGWLAMIPSLIAIPAILFVGWNADRTNSYKKHLIACISIAMVGLIGCALVPTAPLMVLMLSITSAGLYGISGSFYAYLTFFFTQSTAPAGIALVSSLSAIGGFIGPMLLGVVELREGMFVIAGFMLISLVTLFTLKLEKNRKNELIAEQPLEVSN</sequence>
<keyword evidence="4 6" id="KW-1133">Transmembrane helix</keyword>
<comment type="subcellular location">
    <subcellularLocation>
        <location evidence="1">Cell membrane</location>
        <topology evidence="1">Multi-pass membrane protein</topology>
    </subcellularLocation>
</comment>
<dbReference type="PANTHER" id="PTHR43791:SF100">
    <property type="entry name" value="SUGAR TRANSPORTER"/>
    <property type="match status" value="1"/>
</dbReference>
<feature type="transmembrane region" description="Helical" evidence="6">
    <location>
        <begin position="181"/>
        <end position="202"/>
    </location>
</feature>